<evidence type="ECO:0000313" key="4">
    <source>
        <dbReference type="Proteomes" id="UP001516400"/>
    </source>
</evidence>
<reference evidence="3 4" key="1">
    <citation type="journal article" date="2021" name="BMC Biol.">
        <title>Horizontally acquired antibacterial genes associated with adaptive radiation of ladybird beetles.</title>
        <authorList>
            <person name="Li H.S."/>
            <person name="Tang X.F."/>
            <person name="Huang Y.H."/>
            <person name="Xu Z.Y."/>
            <person name="Chen M.L."/>
            <person name="Du X.Y."/>
            <person name="Qiu B.Y."/>
            <person name="Chen P.T."/>
            <person name="Zhang W."/>
            <person name="Slipinski A."/>
            <person name="Escalona H.E."/>
            <person name="Waterhouse R.M."/>
            <person name="Zwick A."/>
            <person name="Pang H."/>
        </authorList>
    </citation>
    <scope>NUCLEOTIDE SEQUENCE [LARGE SCALE GENOMIC DNA]</scope>
    <source>
        <strain evidence="3">SYSU2018</strain>
    </source>
</reference>
<keyword evidence="4" id="KW-1185">Reference proteome</keyword>
<proteinExistence type="predicted"/>
<evidence type="ECO:0000313" key="3">
    <source>
        <dbReference type="EMBL" id="KAL3276642.1"/>
    </source>
</evidence>
<keyword evidence="1" id="KW-0812">Transmembrane</keyword>
<keyword evidence="1" id="KW-0472">Membrane</keyword>
<feature type="transmembrane region" description="Helical" evidence="1">
    <location>
        <begin position="289"/>
        <end position="313"/>
    </location>
</feature>
<accession>A0ABD2NE67</accession>
<gene>
    <name evidence="3" type="ORF">HHI36_012014</name>
</gene>
<name>A0ABD2NE67_9CUCU</name>
<organism evidence="3 4">
    <name type="scientific">Cryptolaemus montrouzieri</name>
    <dbReference type="NCBI Taxonomy" id="559131"/>
    <lineage>
        <taxon>Eukaryota</taxon>
        <taxon>Metazoa</taxon>
        <taxon>Ecdysozoa</taxon>
        <taxon>Arthropoda</taxon>
        <taxon>Hexapoda</taxon>
        <taxon>Insecta</taxon>
        <taxon>Pterygota</taxon>
        <taxon>Neoptera</taxon>
        <taxon>Endopterygota</taxon>
        <taxon>Coleoptera</taxon>
        <taxon>Polyphaga</taxon>
        <taxon>Cucujiformia</taxon>
        <taxon>Coccinelloidea</taxon>
        <taxon>Coccinellidae</taxon>
        <taxon>Scymninae</taxon>
        <taxon>Scymnini</taxon>
        <taxon>Cryptolaemus</taxon>
    </lineage>
</organism>
<sequence length="365" mass="39712">MAFILIRFNVIVFLTSCLCDNVIDVDDLLSPDYMPTTLMMLENPMRNETKKYPNTTTTKSDGSLDKAILTMEYHRHMMNEYLCRSYIAEEIVQDMTISRIKKRMGAVSHGPGMSTLQSSKTNPVQNELLEDEGSANYKDWLSKSTTLEDIYRHYDMTERSDAAKEDDGKDEEEDYDRQVAGYGYTYKPLANHAPSKLGHSGEGIYISSADSSYPHSGGGGGYSSSGGGGGSYSYGGHQFGAHQFGGHSGGGSFGGGHPIIHEQVIHIPKHHHHVKYVDKKDSLTELFEIALTALAFLSFGMFIAHVIMCISMTHNTTTTAMGMMMPTNTGNEVTTETGMDVNGGGDMPGGGDMNGDGGDMGVGMI</sequence>
<keyword evidence="1" id="KW-1133">Transmembrane helix</keyword>
<feature type="signal peptide" evidence="2">
    <location>
        <begin position="1"/>
        <end position="19"/>
    </location>
</feature>
<keyword evidence="2" id="KW-0732">Signal</keyword>
<evidence type="ECO:0000256" key="1">
    <source>
        <dbReference type="SAM" id="Phobius"/>
    </source>
</evidence>
<dbReference type="AlphaFoldDB" id="A0ABD2NE67"/>
<dbReference type="EMBL" id="JABFTP020000103">
    <property type="protein sequence ID" value="KAL3276642.1"/>
    <property type="molecule type" value="Genomic_DNA"/>
</dbReference>
<feature type="chain" id="PRO_5044778741" evidence="2">
    <location>
        <begin position="20"/>
        <end position="365"/>
    </location>
</feature>
<dbReference type="Proteomes" id="UP001516400">
    <property type="component" value="Unassembled WGS sequence"/>
</dbReference>
<comment type="caution">
    <text evidence="3">The sequence shown here is derived from an EMBL/GenBank/DDBJ whole genome shotgun (WGS) entry which is preliminary data.</text>
</comment>
<protein>
    <submittedName>
        <fullName evidence="3">Uncharacterized protein</fullName>
    </submittedName>
</protein>
<evidence type="ECO:0000256" key="2">
    <source>
        <dbReference type="SAM" id="SignalP"/>
    </source>
</evidence>